<proteinExistence type="inferred from homology"/>
<evidence type="ECO:0000256" key="3">
    <source>
        <dbReference type="ARBA" id="ARBA00022603"/>
    </source>
</evidence>
<keyword evidence="3 6" id="KW-0489">Methyltransferase</keyword>
<name>A0A8H9L6H6_9DEIO</name>
<keyword evidence="2 6" id="KW-0963">Cytoplasm</keyword>
<dbReference type="PANTHER" id="PTHR43648:SF1">
    <property type="entry name" value="ELECTRON TRANSFER FLAVOPROTEIN BETA SUBUNIT LYSINE METHYLTRANSFERASE"/>
    <property type="match status" value="1"/>
</dbReference>
<feature type="binding site" evidence="6">
    <location>
        <position position="139"/>
    </location>
    <ligand>
        <name>S-adenosyl-L-methionine</name>
        <dbReference type="ChEBI" id="CHEBI:59789"/>
    </ligand>
</feature>
<comment type="function">
    <text evidence="6">Methylates ribosomal protein L11.</text>
</comment>
<reference evidence="8" key="1">
    <citation type="journal article" date="2019" name="Int. J. Syst. Evol. Microbiol.">
        <title>The Global Catalogue of Microorganisms (GCM) 10K type strain sequencing project: providing services to taxonomists for standard genome sequencing and annotation.</title>
        <authorList>
            <consortium name="The Broad Institute Genomics Platform"/>
            <consortium name="The Broad Institute Genome Sequencing Center for Infectious Disease"/>
            <person name="Wu L."/>
            <person name="Ma J."/>
        </authorList>
    </citation>
    <scope>NUCLEOTIDE SEQUENCE [LARGE SCALE GENOMIC DNA]</scope>
    <source>
        <strain evidence="8">JCM 31047</strain>
    </source>
</reference>
<dbReference type="AlphaFoldDB" id="A0A8H9L6H6"/>
<dbReference type="GO" id="GO:0032259">
    <property type="term" value="P:methylation"/>
    <property type="evidence" value="ECO:0007669"/>
    <property type="project" value="UniProtKB-KW"/>
</dbReference>
<accession>A0A8H9L6H6</accession>
<comment type="similarity">
    <text evidence="1 6">Belongs to the methyltransferase superfamily. PrmA family.</text>
</comment>
<evidence type="ECO:0000313" key="8">
    <source>
        <dbReference type="Proteomes" id="UP000600547"/>
    </source>
</evidence>
<keyword evidence="4 6" id="KW-0808">Transferase</keyword>
<dbReference type="EMBL" id="BMQG01000002">
    <property type="protein sequence ID" value="GGM35807.1"/>
    <property type="molecule type" value="Genomic_DNA"/>
</dbReference>
<dbReference type="InterPro" id="IPR050078">
    <property type="entry name" value="Ribosomal_L11_MeTrfase_PrmA"/>
</dbReference>
<dbReference type="GO" id="GO:0005840">
    <property type="term" value="C:ribosome"/>
    <property type="evidence" value="ECO:0007669"/>
    <property type="project" value="UniProtKB-KW"/>
</dbReference>
<keyword evidence="7" id="KW-0687">Ribonucleoprotein</keyword>
<evidence type="ECO:0000256" key="5">
    <source>
        <dbReference type="ARBA" id="ARBA00022691"/>
    </source>
</evidence>
<keyword evidence="7" id="KW-0689">Ribosomal protein</keyword>
<protein>
    <recommendedName>
        <fullName evidence="6">Ribosomal protein L11 methyltransferase</fullName>
        <shortName evidence="6">L11 Mtase</shortName>
        <ecNumber evidence="6">2.1.1.-</ecNumber>
    </recommendedName>
</protein>
<organism evidence="7 8">
    <name type="scientific">Deinococcus arenae</name>
    <dbReference type="NCBI Taxonomy" id="1452751"/>
    <lineage>
        <taxon>Bacteria</taxon>
        <taxon>Thermotogati</taxon>
        <taxon>Deinococcota</taxon>
        <taxon>Deinococci</taxon>
        <taxon>Deinococcales</taxon>
        <taxon>Deinococcaceae</taxon>
        <taxon>Deinococcus</taxon>
    </lineage>
</organism>
<dbReference type="Gene3D" id="3.40.50.150">
    <property type="entry name" value="Vaccinia Virus protein VP39"/>
    <property type="match status" value="1"/>
</dbReference>
<dbReference type="Gene3D" id="3.30.70.1170">
    <property type="entry name" value="Sun protein, domain 3"/>
    <property type="match status" value="1"/>
</dbReference>
<dbReference type="EC" id="2.1.1.-" evidence="6"/>
<dbReference type="HAMAP" id="MF_00735">
    <property type="entry name" value="Methyltr_PrmA"/>
    <property type="match status" value="1"/>
</dbReference>
<dbReference type="PANTHER" id="PTHR43648">
    <property type="entry name" value="ELECTRON TRANSFER FLAVOPROTEIN BETA SUBUNIT LYSINE METHYLTRANSFERASE"/>
    <property type="match status" value="1"/>
</dbReference>
<gene>
    <name evidence="6 7" type="primary">prmA</name>
    <name evidence="7" type="ORF">GCM10008956_10410</name>
</gene>
<keyword evidence="5 6" id="KW-0949">S-adenosyl-L-methionine</keyword>
<evidence type="ECO:0000256" key="4">
    <source>
        <dbReference type="ARBA" id="ARBA00022679"/>
    </source>
</evidence>
<dbReference type="Gene3D" id="1.20.5.1350">
    <property type="match status" value="1"/>
</dbReference>
<feature type="binding site" evidence="6">
    <location>
        <position position="182"/>
    </location>
    <ligand>
        <name>S-adenosyl-L-methionine</name>
        <dbReference type="ChEBI" id="CHEBI:59789"/>
    </ligand>
</feature>
<comment type="caution">
    <text evidence="7">The sequence shown here is derived from an EMBL/GenBank/DDBJ whole genome shotgun (WGS) entry which is preliminary data.</text>
</comment>
<dbReference type="InterPro" id="IPR029063">
    <property type="entry name" value="SAM-dependent_MTases_sf"/>
</dbReference>
<evidence type="ECO:0000256" key="2">
    <source>
        <dbReference type="ARBA" id="ARBA00022490"/>
    </source>
</evidence>
<dbReference type="Proteomes" id="UP000600547">
    <property type="component" value="Unassembled WGS sequence"/>
</dbReference>
<evidence type="ECO:0000256" key="1">
    <source>
        <dbReference type="ARBA" id="ARBA00009741"/>
    </source>
</evidence>
<feature type="binding site" evidence="6">
    <location>
        <position position="160"/>
    </location>
    <ligand>
        <name>S-adenosyl-L-methionine</name>
        <dbReference type="ChEBI" id="CHEBI:59789"/>
    </ligand>
</feature>
<dbReference type="Pfam" id="PF06325">
    <property type="entry name" value="PrmA"/>
    <property type="match status" value="1"/>
</dbReference>
<dbReference type="CDD" id="cd02440">
    <property type="entry name" value="AdoMet_MTases"/>
    <property type="match status" value="1"/>
</dbReference>
<dbReference type="NCBIfam" id="NF001790">
    <property type="entry name" value="PRK00517.3-3"/>
    <property type="match status" value="1"/>
</dbReference>
<keyword evidence="8" id="KW-1185">Reference proteome</keyword>
<evidence type="ECO:0000256" key="6">
    <source>
        <dbReference type="HAMAP-Rule" id="MF_00735"/>
    </source>
</evidence>
<dbReference type="SUPFAM" id="SSF53335">
    <property type="entry name" value="S-adenosyl-L-methionine-dependent methyltransferases"/>
    <property type="match status" value="1"/>
</dbReference>
<comment type="subcellular location">
    <subcellularLocation>
        <location evidence="6">Cytoplasm</location>
    </subcellularLocation>
</comment>
<comment type="catalytic activity">
    <reaction evidence="6">
        <text>L-lysyl-[protein] + 3 S-adenosyl-L-methionine = N(6),N(6),N(6)-trimethyl-L-lysyl-[protein] + 3 S-adenosyl-L-homocysteine + 3 H(+)</text>
        <dbReference type="Rhea" id="RHEA:54192"/>
        <dbReference type="Rhea" id="RHEA-COMP:9752"/>
        <dbReference type="Rhea" id="RHEA-COMP:13826"/>
        <dbReference type="ChEBI" id="CHEBI:15378"/>
        <dbReference type="ChEBI" id="CHEBI:29969"/>
        <dbReference type="ChEBI" id="CHEBI:57856"/>
        <dbReference type="ChEBI" id="CHEBI:59789"/>
        <dbReference type="ChEBI" id="CHEBI:61961"/>
    </reaction>
</comment>
<feature type="binding site" evidence="6">
    <location>
        <position position="232"/>
    </location>
    <ligand>
        <name>S-adenosyl-L-methionine</name>
        <dbReference type="ChEBI" id="CHEBI:59789"/>
    </ligand>
</feature>
<dbReference type="InterPro" id="IPR004498">
    <property type="entry name" value="Ribosomal_PrmA_MeTrfase"/>
</dbReference>
<sequence length="297" mass="31367">MRASIGAPFRSGVAGVQTCGARGYTGGMLVYHLPGTFETREDHLDLLWEAGATGLEERAGLIRAYFDEETELPPLIRDGEWRQEADQDWLAEFKANLRPVQAGRVTIVPPWLRAEIPAGQVGLVIEPGMAFGTGHHATTRMAVEALSDLKLDGQTILDVGTGSGVLAIAGALLGAGYALGVDIDPITIPIAGENARDNAVPEGRTAFMVGTLGDDLPGDVVADGVFDVLVANLYAELHDLLVGAYVGHLRPGGPLILTGILTGKLPLVQDALDREGFTDVQVRTDGEWALVTARAGE</sequence>
<dbReference type="GO" id="GO:0005737">
    <property type="term" value="C:cytoplasm"/>
    <property type="evidence" value="ECO:0007669"/>
    <property type="project" value="UniProtKB-SubCell"/>
</dbReference>
<evidence type="ECO:0000313" key="7">
    <source>
        <dbReference type="EMBL" id="GGM35807.1"/>
    </source>
</evidence>
<dbReference type="GO" id="GO:0008276">
    <property type="term" value="F:protein methyltransferase activity"/>
    <property type="evidence" value="ECO:0007669"/>
    <property type="project" value="UniProtKB-UniRule"/>
</dbReference>